<dbReference type="InterPro" id="IPR025532">
    <property type="entry name" value="G6P_1-epimerase"/>
</dbReference>
<dbReference type="EC" id="5.1.3.15" evidence="3 5"/>
<name>A0A7S4B2N3_CHRCT</name>
<comment type="similarity">
    <text evidence="2 5">Belongs to the glucose-6-phosphate 1-epimerase family.</text>
</comment>
<protein>
    <recommendedName>
        <fullName evidence="3 5">glucose-6-phosphate 1-epimerase</fullName>
        <ecNumber evidence="3 5">5.1.3.15</ecNumber>
    </recommendedName>
</protein>
<evidence type="ECO:0000256" key="3">
    <source>
        <dbReference type="ARBA" id="ARBA00012083"/>
    </source>
</evidence>
<feature type="active site" evidence="6">
    <location>
        <position position="173"/>
    </location>
</feature>
<dbReference type="CDD" id="cd09020">
    <property type="entry name" value="D-hex-6-P-epi_like"/>
    <property type="match status" value="1"/>
</dbReference>
<feature type="active site" evidence="6">
    <location>
        <position position="294"/>
    </location>
</feature>
<dbReference type="GO" id="GO:0005975">
    <property type="term" value="P:carbohydrate metabolic process"/>
    <property type="evidence" value="ECO:0007669"/>
    <property type="project" value="InterPro"/>
</dbReference>
<dbReference type="PANTHER" id="PTHR11122">
    <property type="entry name" value="APOSPORY-ASSOCIATED PROTEIN C-RELATED"/>
    <property type="match status" value="1"/>
</dbReference>
<gene>
    <name evidence="7" type="ORF">PCAR00345_LOCUS4428</name>
</gene>
<comment type="catalytic activity">
    <reaction evidence="1">
        <text>alpha-D-glucose 6-phosphate = beta-D-glucose 6-phosphate</text>
        <dbReference type="Rhea" id="RHEA:16249"/>
        <dbReference type="ChEBI" id="CHEBI:58225"/>
        <dbReference type="ChEBI" id="CHEBI:58247"/>
        <dbReference type="EC" id="5.1.3.15"/>
    </reaction>
</comment>
<accession>A0A7S4B2N3</accession>
<keyword evidence="4 5" id="KW-0413">Isomerase</keyword>
<dbReference type="SUPFAM" id="SSF74650">
    <property type="entry name" value="Galactose mutarotase-like"/>
    <property type="match status" value="1"/>
</dbReference>
<dbReference type="PIRSF" id="PIRSF016020">
    <property type="entry name" value="PHexose_mutarotase"/>
    <property type="match status" value="1"/>
</dbReference>
<evidence type="ECO:0000256" key="1">
    <source>
        <dbReference type="ARBA" id="ARBA00001096"/>
    </source>
</evidence>
<dbReference type="InterPro" id="IPR008183">
    <property type="entry name" value="Aldose_1/G6P_1-epimerase"/>
</dbReference>
<dbReference type="Gene3D" id="2.70.98.10">
    <property type="match status" value="1"/>
</dbReference>
<dbReference type="GO" id="GO:0030246">
    <property type="term" value="F:carbohydrate binding"/>
    <property type="evidence" value="ECO:0007669"/>
    <property type="project" value="UniProtKB-UniRule"/>
</dbReference>
<dbReference type="PANTHER" id="PTHR11122:SF13">
    <property type="entry name" value="GLUCOSE-6-PHOSPHATE 1-EPIMERASE"/>
    <property type="match status" value="1"/>
</dbReference>
<dbReference type="AlphaFoldDB" id="A0A7S4B2N3"/>
<dbReference type="GO" id="GO:0005737">
    <property type="term" value="C:cytoplasm"/>
    <property type="evidence" value="ECO:0007669"/>
    <property type="project" value="TreeGrafter"/>
</dbReference>
<evidence type="ECO:0000256" key="2">
    <source>
        <dbReference type="ARBA" id="ARBA00005866"/>
    </source>
</evidence>
<organism evidence="7">
    <name type="scientific">Chrysotila carterae</name>
    <name type="common">Marine alga</name>
    <name type="synonym">Syracosphaera carterae</name>
    <dbReference type="NCBI Taxonomy" id="13221"/>
    <lineage>
        <taxon>Eukaryota</taxon>
        <taxon>Haptista</taxon>
        <taxon>Haptophyta</taxon>
        <taxon>Prymnesiophyceae</taxon>
        <taxon>Isochrysidales</taxon>
        <taxon>Isochrysidaceae</taxon>
        <taxon>Chrysotila</taxon>
    </lineage>
</organism>
<proteinExistence type="inferred from homology"/>
<reference evidence="7" key="1">
    <citation type="submission" date="2021-01" db="EMBL/GenBank/DDBJ databases">
        <authorList>
            <person name="Corre E."/>
            <person name="Pelletier E."/>
            <person name="Niang G."/>
            <person name="Scheremetjew M."/>
            <person name="Finn R."/>
            <person name="Kale V."/>
            <person name="Holt S."/>
            <person name="Cochrane G."/>
            <person name="Meng A."/>
            <person name="Brown T."/>
            <person name="Cohen L."/>
        </authorList>
    </citation>
    <scope>NUCLEOTIDE SEQUENCE</scope>
    <source>
        <strain evidence="7">CCMP645</strain>
    </source>
</reference>
<evidence type="ECO:0000256" key="4">
    <source>
        <dbReference type="ARBA" id="ARBA00023235"/>
    </source>
</evidence>
<evidence type="ECO:0000256" key="6">
    <source>
        <dbReference type="PIRSR" id="PIRSR016020-1"/>
    </source>
</evidence>
<dbReference type="EMBL" id="HBIZ01007709">
    <property type="protein sequence ID" value="CAE0751843.1"/>
    <property type="molecule type" value="Transcribed_RNA"/>
</dbReference>
<dbReference type="InterPro" id="IPR011013">
    <property type="entry name" value="Gal_mutarotase_sf_dom"/>
</dbReference>
<dbReference type="GO" id="GO:0047938">
    <property type="term" value="F:glucose-6-phosphate 1-epimerase activity"/>
    <property type="evidence" value="ECO:0007669"/>
    <property type="project" value="UniProtKB-UniRule"/>
</dbReference>
<dbReference type="InterPro" id="IPR014718">
    <property type="entry name" value="GH-type_carb-bd"/>
</dbReference>
<sequence length="325" mass="35736">MSTSVLPSVNIVREHGPLTSEYGWTEPDELIRLTVPGASCTLTTYGATVVDWKNPYCERALWLSSLSAHGASGPIRGGVPIAFPQFAAQGQLPLHGFAREQTWTVVSISSAESKADTHAQVTLQLEANDVTRAAWPHEFVLRYTVRLEPTSLRLSLDIENVDTSSWDFTSCLHTYLRVQNIDAVSLRGLKGVTFTDKVDGCKEKVETNDLLRVPSASCESSPKGDGVEGFVDRIYHKPQETLVMEDEAASLTWTVKQSTSWTDTTVFNPWKYGKLGARGPDFDDDGYKLMLCIEPTVAAAPLLLKPGEKFTGTQLIQVKKRSQGS</sequence>
<dbReference type="Pfam" id="PF01263">
    <property type="entry name" value="Aldose_epim"/>
    <property type="match status" value="1"/>
</dbReference>
<evidence type="ECO:0000256" key="5">
    <source>
        <dbReference type="PIRNR" id="PIRNR016020"/>
    </source>
</evidence>
<evidence type="ECO:0000313" key="7">
    <source>
        <dbReference type="EMBL" id="CAE0751843.1"/>
    </source>
</evidence>